<evidence type="ECO:0000313" key="2">
    <source>
        <dbReference type="EMBL" id="QNN51486.1"/>
    </source>
</evidence>
<dbReference type="AlphaFoldDB" id="A0A7G9R7B1"/>
<dbReference type="InterPro" id="IPR036390">
    <property type="entry name" value="WH_DNA-bd_sf"/>
</dbReference>
<dbReference type="RefSeq" id="WP_187577322.1">
    <property type="nucleotide sequence ID" value="NZ_CP060713.1"/>
</dbReference>
<feature type="domain" description="HTH marR-type" evidence="1">
    <location>
        <begin position="34"/>
        <end position="89"/>
    </location>
</feature>
<dbReference type="Gene3D" id="1.10.10.10">
    <property type="entry name" value="Winged helix-like DNA-binding domain superfamily/Winged helix DNA-binding domain"/>
    <property type="match status" value="1"/>
</dbReference>
<dbReference type="EMBL" id="CP060713">
    <property type="protein sequence ID" value="QNN51486.1"/>
    <property type="molecule type" value="Genomic_DNA"/>
</dbReference>
<evidence type="ECO:0000313" key="3">
    <source>
        <dbReference type="Proteomes" id="UP000515947"/>
    </source>
</evidence>
<gene>
    <name evidence="2" type="ORF">H9L09_12880</name>
</gene>
<dbReference type="Proteomes" id="UP000515947">
    <property type="component" value="Chromosome"/>
</dbReference>
<evidence type="ECO:0000259" key="1">
    <source>
        <dbReference type="Pfam" id="PF12802"/>
    </source>
</evidence>
<dbReference type="KEGG" id="nmes:H9L09_12880"/>
<reference evidence="2 3" key="1">
    <citation type="submission" date="2020-08" db="EMBL/GenBank/DDBJ databases">
        <title>Genome sequence of Nocardioides mesophilus KACC 16243T.</title>
        <authorList>
            <person name="Hyun D.-W."/>
            <person name="Bae J.-W."/>
        </authorList>
    </citation>
    <scope>NUCLEOTIDE SEQUENCE [LARGE SCALE GENOMIC DNA]</scope>
    <source>
        <strain evidence="2 3">KACC 16243</strain>
    </source>
</reference>
<name>A0A7G9R7B1_9ACTN</name>
<protein>
    <submittedName>
        <fullName evidence="2">Winged helix-turn-helix transcriptional regulator</fullName>
    </submittedName>
</protein>
<organism evidence="2 3">
    <name type="scientific">Nocardioides mesophilus</name>
    <dbReference type="NCBI Taxonomy" id="433659"/>
    <lineage>
        <taxon>Bacteria</taxon>
        <taxon>Bacillati</taxon>
        <taxon>Actinomycetota</taxon>
        <taxon>Actinomycetes</taxon>
        <taxon>Propionibacteriales</taxon>
        <taxon>Nocardioidaceae</taxon>
        <taxon>Nocardioides</taxon>
    </lineage>
</organism>
<sequence>MDEVPWVRLLSMAVTVALESLHEQLAEAGHPTLRPAHGYALNAILNGHDTASAIAPVLGMTKQGAAKLLQALVDEGYVDAGPAAGDARRRPYVLTERGRSAIEASVRIQAELEAQWADVVGQRQLRTARLALEKAVRAGAEGELPPVRPSW</sequence>
<dbReference type="SUPFAM" id="SSF46785">
    <property type="entry name" value="Winged helix' DNA-binding domain"/>
    <property type="match status" value="1"/>
</dbReference>
<dbReference type="InterPro" id="IPR000835">
    <property type="entry name" value="HTH_MarR-typ"/>
</dbReference>
<keyword evidence="3" id="KW-1185">Reference proteome</keyword>
<accession>A0A7G9R7B1</accession>
<dbReference type="GO" id="GO:0003700">
    <property type="term" value="F:DNA-binding transcription factor activity"/>
    <property type="evidence" value="ECO:0007669"/>
    <property type="project" value="InterPro"/>
</dbReference>
<proteinExistence type="predicted"/>
<dbReference type="Pfam" id="PF12802">
    <property type="entry name" value="MarR_2"/>
    <property type="match status" value="1"/>
</dbReference>
<dbReference type="InterPro" id="IPR036388">
    <property type="entry name" value="WH-like_DNA-bd_sf"/>
</dbReference>